<evidence type="ECO:0008006" key="4">
    <source>
        <dbReference type="Google" id="ProtNLM"/>
    </source>
</evidence>
<accession>A0ABR3JSU1</accession>
<keyword evidence="1" id="KW-0812">Transmembrane</keyword>
<evidence type="ECO:0000313" key="2">
    <source>
        <dbReference type="EMBL" id="KAL0958904.1"/>
    </source>
</evidence>
<dbReference type="EMBL" id="JASNQZ010000003">
    <property type="protein sequence ID" value="KAL0958904.1"/>
    <property type="molecule type" value="Genomic_DNA"/>
</dbReference>
<keyword evidence="1" id="KW-1133">Transmembrane helix</keyword>
<feature type="transmembrane region" description="Helical" evidence="1">
    <location>
        <begin position="152"/>
        <end position="173"/>
    </location>
</feature>
<dbReference type="Proteomes" id="UP001556367">
    <property type="component" value="Unassembled WGS sequence"/>
</dbReference>
<feature type="transmembrane region" description="Helical" evidence="1">
    <location>
        <begin position="61"/>
        <end position="80"/>
    </location>
</feature>
<evidence type="ECO:0000313" key="3">
    <source>
        <dbReference type="Proteomes" id="UP001556367"/>
    </source>
</evidence>
<gene>
    <name evidence="2" type="ORF">HGRIS_014222</name>
</gene>
<organism evidence="2 3">
    <name type="scientific">Hohenbuehelia grisea</name>
    <dbReference type="NCBI Taxonomy" id="104357"/>
    <lineage>
        <taxon>Eukaryota</taxon>
        <taxon>Fungi</taxon>
        <taxon>Dikarya</taxon>
        <taxon>Basidiomycota</taxon>
        <taxon>Agaricomycotina</taxon>
        <taxon>Agaricomycetes</taxon>
        <taxon>Agaricomycetidae</taxon>
        <taxon>Agaricales</taxon>
        <taxon>Pleurotineae</taxon>
        <taxon>Pleurotaceae</taxon>
        <taxon>Hohenbuehelia</taxon>
    </lineage>
</organism>
<feature type="transmembrane region" description="Helical" evidence="1">
    <location>
        <begin position="20"/>
        <end position="41"/>
    </location>
</feature>
<sequence>MVYVRTRKFCCCLPVRFGVFFLTLLGTFGGGLLTILEILTLVTEKKIPLDSTQRVSAEISVVIWGLLTAISLLGFVGACTKNRLLISLFSGMLIFQLVLSIATGIFAIVVLFRDNAQVIIDQCLQDERDKGNTSISESDCRTGLALIKGLTVGLYVLIWLLSLYAIIIVNNYVKQLEDEDDVRMANAGEAKTPDATLPVVVATTYNSYNTPSSNAGQYPFADKTQSFGTVMPPSRGGSYV</sequence>
<reference evidence="3" key="1">
    <citation type="submission" date="2024-06" db="EMBL/GenBank/DDBJ databases">
        <title>Multi-omics analyses provide insights into the biosynthesis of the anticancer antibiotic pleurotin in Hohenbuehelia grisea.</title>
        <authorList>
            <person name="Weaver J.A."/>
            <person name="Alberti F."/>
        </authorList>
    </citation>
    <scope>NUCLEOTIDE SEQUENCE [LARGE SCALE GENOMIC DNA]</scope>
    <source>
        <strain evidence="3">T-177</strain>
    </source>
</reference>
<evidence type="ECO:0000256" key="1">
    <source>
        <dbReference type="SAM" id="Phobius"/>
    </source>
</evidence>
<keyword evidence="1" id="KW-0472">Membrane</keyword>
<name>A0ABR3JSU1_9AGAR</name>
<feature type="transmembrane region" description="Helical" evidence="1">
    <location>
        <begin position="92"/>
        <end position="112"/>
    </location>
</feature>
<proteinExistence type="predicted"/>
<comment type="caution">
    <text evidence="2">The sequence shown here is derived from an EMBL/GenBank/DDBJ whole genome shotgun (WGS) entry which is preliminary data.</text>
</comment>
<keyword evidence="3" id="KW-1185">Reference proteome</keyword>
<protein>
    <recommendedName>
        <fullName evidence="4">Tetraspanin</fullName>
    </recommendedName>
</protein>